<dbReference type="InterPro" id="IPR029315">
    <property type="entry name" value="FANCI_S2"/>
</dbReference>
<dbReference type="InterPro" id="IPR029313">
    <property type="entry name" value="FANCI_S3"/>
</dbReference>
<dbReference type="Pfam" id="PF14675">
    <property type="entry name" value="FANCI_S1"/>
    <property type="match status" value="1"/>
</dbReference>
<dbReference type="InterPro" id="IPR026171">
    <property type="entry name" value="FANCI"/>
</dbReference>
<dbReference type="Pfam" id="PF14679">
    <property type="entry name" value="FANCI_HD1"/>
    <property type="match status" value="1"/>
</dbReference>
<dbReference type="Pfam" id="PF14680">
    <property type="entry name" value="FANCI_HD2"/>
    <property type="match status" value="1"/>
</dbReference>
<feature type="compositionally biased region" description="Acidic residues" evidence="1">
    <location>
        <begin position="1304"/>
        <end position="1320"/>
    </location>
</feature>
<evidence type="ECO:0000313" key="8">
    <source>
        <dbReference type="EMBL" id="LAC25072.1"/>
    </source>
</evidence>
<feature type="region of interest" description="Disordered" evidence="1">
    <location>
        <begin position="260"/>
        <end position="288"/>
    </location>
</feature>
<dbReference type="EMBL" id="IACT01005929">
    <property type="protein sequence ID" value="LAC25072.1"/>
    <property type="molecule type" value="mRNA"/>
</dbReference>
<evidence type="ECO:0000259" key="2">
    <source>
        <dbReference type="Pfam" id="PF14675"/>
    </source>
</evidence>
<dbReference type="Pfam" id="PF14676">
    <property type="entry name" value="FANCI_S2"/>
    <property type="match status" value="1"/>
</dbReference>
<dbReference type="Pfam" id="PF14678">
    <property type="entry name" value="FANCI_S4"/>
    <property type="match status" value="1"/>
</dbReference>
<feature type="compositionally biased region" description="Basic residues" evidence="1">
    <location>
        <begin position="1327"/>
        <end position="1337"/>
    </location>
</feature>
<feature type="domain" description="FANCI solenoid 2" evidence="3">
    <location>
        <begin position="432"/>
        <end position="556"/>
    </location>
</feature>
<dbReference type="PANTHER" id="PTHR21818:SF0">
    <property type="entry name" value="FANCONI ANEMIA GROUP I PROTEIN"/>
    <property type="match status" value="1"/>
</dbReference>
<dbReference type="SUPFAM" id="SSF48371">
    <property type="entry name" value="ARM repeat"/>
    <property type="match status" value="1"/>
</dbReference>
<proteinExistence type="evidence at transcript level"/>
<dbReference type="GO" id="GO:0006281">
    <property type="term" value="P:DNA repair"/>
    <property type="evidence" value="ECO:0007669"/>
    <property type="project" value="InterPro"/>
</dbReference>
<feature type="domain" description="FANCI helical" evidence="6">
    <location>
        <begin position="321"/>
        <end position="404"/>
    </location>
</feature>
<name>A0A6A7G4B5_9CRUS</name>
<feature type="domain" description="FANCI solenoid 3" evidence="4">
    <location>
        <begin position="846"/>
        <end position="1055"/>
    </location>
</feature>
<dbReference type="PANTHER" id="PTHR21818">
    <property type="entry name" value="BC025462 PROTEIN"/>
    <property type="match status" value="1"/>
</dbReference>
<dbReference type="InterPro" id="IPR029310">
    <property type="entry name" value="FANCI_HD1"/>
</dbReference>
<dbReference type="InterPro" id="IPR016024">
    <property type="entry name" value="ARM-type_fold"/>
</dbReference>
<dbReference type="InterPro" id="IPR029312">
    <property type="entry name" value="FANCI_HD2"/>
</dbReference>
<sequence>MAPSNKLLDKIKELIKNNELKVLEEVAISKGESKIIEVLSKLLRIPEGATVADGLLSALQGNTRESLTCRVKIFECLFEFVHVESGGGGGVGGVTELVLGALVGVLLRQLDRFPTHALLPFVEQYLELVKIGEPLQGRWVDLLPKLLCTLSERNDVYEGARQMSGEAYRYQVLKNLCDYDWPAETTTTLLLVVKEMNLEKQELSDIVHKVERVLRDVEYQSVPPIIYQLVLVAQTVLPGAALKICISYFNTQESKLSVKEKERDEAKNRVTGTSPNMDDISSAEQDEHDIELERQRRDLHEAQSTVILHLTHLSQFDPNVAKDYIKLLKSSTWLPHVLFSPFNLPLSLSLASIERYQEQVLDAVQKCVLHCLLQQHRSRESAWLRKTWQQHTDLQSVLRSTINNCAAHCDQVSGGLCLLLLNLLEGGIGVRNEAASLAVATLPLLVSRHPRLAQHCIKHIANCTITANNTQHYVEVLGRISLRCPLLLLEHHSLVRELLVEQLQHHSLATATHVLNALYNSLKIDVPLRDALIITLRKMLFSRNVDSRVVAVRGFLLLLRQLRVVGALPSSQASLSFSSALSQISCTAQVHSEVSTNRNQTLCFELLGVLRRCFSQQHQVRSALYAGLYDVCRVNPKLCPNILSLLHQHLTGFIDLRPDTLNPVVLKKTVQVHGDTATLQEPLGNLLGCLSACKVYYERKRAESSDASRALDDDEEEDEENAVAVLNDICVVFDVLAEKLSTCDLDDLEFDNRMEFSTTAEGQKNIFYAQIMVAVYDAVIDHSFYTSGVEQEDKMNKCVSLFKIQRKIVELVKSKSIKLPSKKGDGSKGKSKPASKQSVTFNCTLRLTVLADLLSTAFGEEDGVSESSCKILKDNYDLQIYILTAIESIVNDHKNLIPSEKDRQIPYFRKIGRVLFVECYEHMAKMESGDEREVSRIRLCINIFNSLFGCFTKFHKDKLEQIMKELTNKTANKDIDALSFILFKGCQKMLIRILHHNEKDPLMKDAATLLEIMSQIAKVLSYDCEQIERAHEWVVLLAKEQSNSHTQFCEKLLKLAFILSDQIRTNHNYYHEIAQDIYHCLGDNNQNVSVAENSVVHSIISEDVISNAVTVLIAHVDDTLSLVDMSLSKQRAFLLTSTDHNANKVEEYINVKLGIIIKTMNEIVRSALPLGPVMDLVIKKADKLYSILAIFVRYYLDLFRLKNYPQISEKFEKLVHMSGELLSDPLYVLLNYIEDTRSNGKTLALHTALKESRMIPSLVFAIERYEKLVIQLSKKSKVNLMTSMKLSTLRDFKIEQAKMAQNLDETESEGDPAAGEEEPATGEGRDKKAKASRKRKKPSGEVPDNSAPQKKKKTKSK</sequence>
<feature type="region of interest" description="Disordered" evidence="1">
    <location>
        <begin position="1302"/>
        <end position="1357"/>
    </location>
</feature>
<feature type="domain" description="FANCI helical" evidence="7">
    <location>
        <begin position="577"/>
        <end position="813"/>
    </location>
</feature>
<evidence type="ECO:0000259" key="3">
    <source>
        <dbReference type="Pfam" id="PF14676"/>
    </source>
</evidence>
<dbReference type="Pfam" id="PF14677">
    <property type="entry name" value="FANCI_S3"/>
    <property type="match status" value="1"/>
</dbReference>
<evidence type="ECO:0000259" key="7">
    <source>
        <dbReference type="Pfam" id="PF14680"/>
    </source>
</evidence>
<dbReference type="InterPro" id="IPR029308">
    <property type="entry name" value="FANCI_S1"/>
</dbReference>
<accession>A0A6A7G4B5</accession>
<evidence type="ECO:0000259" key="5">
    <source>
        <dbReference type="Pfam" id="PF14678"/>
    </source>
</evidence>
<dbReference type="GO" id="GO:0070182">
    <property type="term" value="F:DNA polymerase binding"/>
    <property type="evidence" value="ECO:0007669"/>
    <property type="project" value="TreeGrafter"/>
</dbReference>
<evidence type="ECO:0000256" key="1">
    <source>
        <dbReference type="SAM" id="MobiDB-lite"/>
    </source>
</evidence>
<protein>
    <submittedName>
        <fullName evidence="8">Fanconi anemia group I protein-like</fullName>
    </submittedName>
</protein>
<feature type="domain" description="FANCI solenoid 1" evidence="2">
    <location>
        <begin position="94"/>
        <end position="312"/>
    </location>
</feature>
<reference evidence="8" key="1">
    <citation type="submission" date="2017-11" db="EMBL/GenBank/DDBJ databases">
        <title>The sensing device of the deep-sea amphipod.</title>
        <authorList>
            <person name="Kobayashi H."/>
            <person name="Nagahama T."/>
            <person name="Arai W."/>
            <person name="Sasagawa Y."/>
            <person name="Umeda M."/>
            <person name="Hayashi T."/>
            <person name="Nikaido I."/>
            <person name="Watanabe H."/>
            <person name="Oguri K."/>
            <person name="Kitazato H."/>
            <person name="Fujioka K."/>
            <person name="Kido Y."/>
            <person name="Takami H."/>
        </authorList>
    </citation>
    <scope>NUCLEOTIDE SEQUENCE</scope>
    <source>
        <tissue evidence="8">Whole body</tissue>
    </source>
</reference>
<feature type="domain" description="FANCI solenoid 4" evidence="5">
    <location>
        <begin position="1071"/>
        <end position="1300"/>
    </location>
</feature>
<dbReference type="InterPro" id="IPR029314">
    <property type="entry name" value="FANCI_S4"/>
</dbReference>
<organism evidence="8">
    <name type="scientific">Hirondellea gigas</name>
    <dbReference type="NCBI Taxonomy" id="1518452"/>
    <lineage>
        <taxon>Eukaryota</taxon>
        <taxon>Metazoa</taxon>
        <taxon>Ecdysozoa</taxon>
        <taxon>Arthropoda</taxon>
        <taxon>Crustacea</taxon>
        <taxon>Multicrustacea</taxon>
        <taxon>Malacostraca</taxon>
        <taxon>Eumalacostraca</taxon>
        <taxon>Peracarida</taxon>
        <taxon>Amphipoda</taxon>
        <taxon>Amphilochidea</taxon>
        <taxon>Lysianassida</taxon>
        <taxon>Lysianassidira</taxon>
        <taxon>Lysianassoidea</taxon>
        <taxon>Lysianassidae</taxon>
        <taxon>Hirondellea</taxon>
    </lineage>
</organism>
<evidence type="ECO:0000259" key="6">
    <source>
        <dbReference type="Pfam" id="PF14679"/>
    </source>
</evidence>
<evidence type="ECO:0000259" key="4">
    <source>
        <dbReference type="Pfam" id="PF14677"/>
    </source>
</evidence>